<feature type="region of interest" description="Disordered" evidence="1">
    <location>
        <begin position="1"/>
        <end position="30"/>
    </location>
</feature>
<reference evidence="3" key="1">
    <citation type="journal article" date="2006" name="Science">
        <title>Phytophthora genome sequences uncover evolutionary origins and mechanisms of pathogenesis.</title>
        <authorList>
            <person name="Tyler B.M."/>
            <person name="Tripathy S."/>
            <person name="Zhang X."/>
            <person name="Dehal P."/>
            <person name="Jiang R.H."/>
            <person name="Aerts A."/>
            <person name="Arredondo F.D."/>
            <person name="Baxter L."/>
            <person name="Bensasson D."/>
            <person name="Beynon J.L."/>
            <person name="Chapman J."/>
            <person name="Damasceno C.M."/>
            <person name="Dorrance A.E."/>
            <person name="Dou D."/>
            <person name="Dickerman A.W."/>
            <person name="Dubchak I.L."/>
            <person name="Garbelotto M."/>
            <person name="Gijzen M."/>
            <person name="Gordon S.G."/>
            <person name="Govers F."/>
            <person name="Grunwald N.J."/>
            <person name="Huang W."/>
            <person name="Ivors K.L."/>
            <person name="Jones R.W."/>
            <person name="Kamoun S."/>
            <person name="Krampis K."/>
            <person name="Lamour K.H."/>
            <person name="Lee M.K."/>
            <person name="McDonald W.H."/>
            <person name="Medina M."/>
            <person name="Meijer H.J."/>
            <person name="Nordberg E.K."/>
            <person name="Maclean D.J."/>
            <person name="Ospina-Giraldo M.D."/>
            <person name="Morris P.F."/>
            <person name="Phuntumart V."/>
            <person name="Putnam N.H."/>
            <person name="Rash S."/>
            <person name="Rose J.K."/>
            <person name="Sakihama Y."/>
            <person name="Salamov A.A."/>
            <person name="Savidor A."/>
            <person name="Scheuring C.F."/>
            <person name="Smith B.M."/>
            <person name="Sobral B.W."/>
            <person name="Terry A."/>
            <person name="Torto-Alalibo T.A."/>
            <person name="Win J."/>
            <person name="Xu Z."/>
            <person name="Zhang H."/>
            <person name="Grigoriev I.V."/>
            <person name="Rokhsar D.S."/>
            <person name="Boore J.L."/>
        </authorList>
    </citation>
    <scope>NUCLEOTIDE SEQUENCE [LARGE SCALE GENOMIC DNA]</scope>
    <source>
        <strain evidence="3">Pr102</strain>
    </source>
</reference>
<dbReference type="EnsemblProtists" id="Phyra95989">
    <property type="protein sequence ID" value="Phyra95989"/>
    <property type="gene ID" value="Phyra95989"/>
</dbReference>
<evidence type="ECO:0000313" key="2">
    <source>
        <dbReference type="EnsemblProtists" id="Phyra95989"/>
    </source>
</evidence>
<feature type="region of interest" description="Disordered" evidence="1">
    <location>
        <begin position="386"/>
        <end position="438"/>
    </location>
</feature>
<dbReference type="VEuPathDB" id="FungiDB:KRP22_5465"/>
<evidence type="ECO:0000313" key="3">
    <source>
        <dbReference type="Proteomes" id="UP000005238"/>
    </source>
</evidence>
<dbReference type="STRING" id="164328.H3HDB2"/>
<sequence>MVKKRAGEAAPTEETTGDAADTVPAMRSPPPPAVTVAMLSKAEQSRVEYRGVKSELLGLGDIYLNDLSDIFVFEVTNQKTRTLKLQLRAELRKPFQSSQWGFQLENENITIMQRELQQEKDRAVAVDEFNHVPFSVVRSSSKAALCAENVYLCEGYNELFNHIGTVDEIVLSPKETKRIMFSMCTKLTPQHNPASSSAYVAAGDSSEEERAHLSETSCFVLSGRLILQPSLVDGSVSSRLPIPEMLVPLQGQVCRSLLRLDVKELHFDDCVPGGSFVKDFTVWNRSEIPLLFKLVSPMTPWSENKELLTRRCKLPPMDTCEFVSRIVQQMNVKTLRIHAITNQEHHSSKVILMRNMTEVAVHVDLTSDRPKEVTFELKLQQNPLRVSRAPRADDLLSPTNSNDGSSLKGSLSPDGAKPLSFSNMDAYGLDSDEEVDDNEGDFYEEDYQQTKRNSFEENAMGDGDDLDDDFEFDREPRALPRSPIGSPKMRGARGNGDLRKKAFRTKGKKSVKVPSRVRGLAYDSGVDSNLEGLYGENSDAVDLKAARLTKQTFRAWQQAQSRVYDRTLGKSIHIRARPKQSTELKIEIIPRKTNPNYSRLISIINMKNKSNIPQICIRVPEF</sequence>
<protein>
    <submittedName>
        <fullName evidence="2">Uncharacterized protein</fullName>
    </submittedName>
</protein>
<dbReference type="eggNOG" id="ENOG502QU5A">
    <property type="taxonomic scope" value="Eukaryota"/>
</dbReference>
<keyword evidence="3" id="KW-1185">Reference proteome</keyword>
<accession>H3HDB2</accession>
<organism evidence="2 3">
    <name type="scientific">Phytophthora ramorum</name>
    <name type="common">Sudden oak death agent</name>
    <dbReference type="NCBI Taxonomy" id="164328"/>
    <lineage>
        <taxon>Eukaryota</taxon>
        <taxon>Sar</taxon>
        <taxon>Stramenopiles</taxon>
        <taxon>Oomycota</taxon>
        <taxon>Peronosporomycetes</taxon>
        <taxon>Peronosporales</taxon>
        <taxon>Peronosporaceae</taxon>
        <taxon>Phytophthora</taxon>
    </lineage>
</organism>
<evidence type="ECO:0000256" key="1">
    <source>
        <dbReference type="SAM" id="MobiDB-lite"/>
    </source>
</evidence>
<dbReference type="Proteomes" id="UP000005238">
    <property type="component" value="Unassembled WGS sequence"/>
</dbReference>
<proteinExistence type="predicted"/>
<dbReference type="HOGENOM" id="CLU_019496_0_0_1"/>
<dbReference type="InParanoid" id="H3HDB2"/>
<dbReference type="PANTHER" id="PTHR39211:SF1">
    <property type="entry name" value="ABNORMAL SPINDLE-LIKE MICROCEPHALY-ASSOCIATED PROTEIN ASH DOMAIN-CONTAINING PROTEIN"/>
    <property type="match status" value="1"/>
</dbReference>
<dbReference type="PANTHER" id="PTHR39211">
    <property type="entry name" value="CHROMOSOME 7, WHOLE GENOME SHOTGUN SEQUENCE"/>
    <property type="match status" value="1"/>
</dbReference>
<feature type="region of interest" description="Disordered" evidence="1">
    <location>
        <begin position="476"/>
        <end position="496"/>
    </location>
</feature>
<dbReference type="AlphaFoldDB" id="H3HDB2"/>
<dbReference type="EMBL" id="DS566056">
    <property type="status" value="NOT_ANNOTATED_CDS"/>
    <property type="molecule type" value="Genomic_DNA"/>
</dbReference>
<dbReference type="VEuPathDB" id="FungiDB:KRP23_6087"/>
<name>H3HDB2_PHYRM</name>
<reference evidence="2" key="2">
    <citation type="submission" date="2015-06" db="UniProtKB">
        <authorList>
            <consortium name="EnsemblProtists"/>
        </authorList>
    </citation>
    <scope>IDENTIFICATION</scope>
    <source>
        <strain evidence="2">Pr102</strain>
    </source>
</reference>
<feature type="compositionally biased region" description="Polar residues" evidence="1">
    <location>
        <begin position="397"/>
        <end position="409"/>
    </location>
</feature>